<dbReference type="FunFam" id="3.90.550.50:FF:000001">
    <property type="entry name" value="Hexosyltransferase"/>
    <property type="match status" value="1"/>
</dbReference>
<dbReference type="GO" id="GO:0003887">
    <property type="term" value="F:DNA-directed DNA polymerase activity"/>
    <property type="evidence" value="ECO:0007669"/>
    <property type="project" value="InterPro"/>
</dbReference>
<dbReference type="Proteomes" id="UP000789390">
    <property type="component" value="Unassembled WGS sequence"/>
</dbReference>
<dbReference type="InterPro" id="IPR036420">
    <property type="entry name" value="BRCT_dom_sf"/>
</dbReference>
<evidence type="ECO:0000256" key="15">
    <source>
        <dbReference type="ARBA" id="ARBA00023136"/>
    </source>
</evidence>
<keyword evidence="12" id="KW-0735">Signal-anchor</keyword>
<evidence type="ECO:0000256" key="6">
    <source>
        <dbReference type="ARBA" id="ARBA00022676"/>
    </source>
</evidence>
<dbReference type="OrthoDB" id="205514at2759"/>
<dbReference type="InterPro" id="IPR002054">
    <property type="entry name" value="DNA-dir_DNA_pol_X"/>
</dbReference>
<dbReference type="GO" id="GO:0000139">
    <property type="term" value="C:Golgi membrane"/>
    <property type="evidence" value="ECO:0007669"/>
    <property type="project" value="UniProtKB-SubCell"/>
</dbReference>
<dbReference type="SUPFAM" id="SSF52113">
    <property type="entry name" value="BRCT domain"/>
    <property type="match status" value="1"/>
</dbReference>
<evidence type="ECO:0000256" key="11">
    <source>
        <dbReference type="ARBA" id="ARBA00022842"/>
    </source>
</evidence>
<keyword evidence="10" id="KW-0479">Metal-binding</keyword>
<dbReference type="Gene3D" id="3.90.550.50">
    <property type="match status" value="1"/>
</dbReference>
<keyword evidence="11" id="KW-0460">Magnesium</keyword>
<evidence type="ECO:0000256" key="20">
    <source>
        <dbReference type="SAM" id="SignalP"/>
    </source>
</evidence>
<accession>A0A8J2RDB3</accession>
<comment type="similarity">
    <text evidence="5">Belongs to the glycosyltransferase 31 family.</text>
</comment>
<dbReference type="GO" id="GO:0005634">
    <property type="term" value="C:nucleus"/>
    <property type="evidence" value="ECO:0007669"/>
    <property type="project" value="UniProtKB-SubCell"/>
</dbReference>
<dbReference type="InterPro" id="IPR018944">
    <property type="entry name" value="DNA_pol_lambd_fingers_domain"/>
</dbReference>
<dbReference type="SUPFAM" id="SSF81301">
    <property type="entry name" value="Nucleotidyltransferase"/>
    <property type="match status" value="1"/>
</dbReference>
<proteinExistence type="inferred from homology"/>
<dbReference type="PROSITE" id="PS00522">
    <property type="entry name" value="DNA_POLYMERASE_X"/>
    <property type="match status" value="1"/>
</dbReference>
<name>A0A8J2RDB3_9CRUS</name>
<dbReference type="PROSITE" id="PS50172">
    <property type="entry name" value="BRCT"/>
    <property type="match status" value="1"/>
</dbReference>
<dbReference type="FunFam" id="3.30.210.10:FF:000005">
    <property type="entry name" value="DNA polymerase IV"/>
    <property type="match status" value="1"/>
</dbReference>
<dbReference type="SUPFAM" id="SSF81585">
    <property type="entry name" value="PsbU/PolX domain-like"/>
    <property type="match status" value="1"/>
</dbReference>
<evidence type="ECO:0000256" key="19">
    <source>
        <dbReference type="SAM" id="Phobius"/>
    </source>
</evidence>
<protein>
    <recommendedName>
        <fullName evidence="21">BRCT domain-containing protein</fullName>
    </recommendedName>
</protein>
<dbReference type="SUPFAM" id="SSF47802">
    <property type="entry name" value="DNA polymerase beta, N-terminal domain-like"/>
    <property type="match status" value="1"/>
</dbReference>
<evidence type="ECO:0000256" key="3">
    <source>
        <dbReference type="ARBA" id="ARBA00004323"/>
    </source>
</evidence>
<comment type="similarity">
    <text evidence="4">Belongs to the DNA polymerase type-X family.</text>
</comment>
<dbReference type="GO" id="GO:0046872">
    <property type="term" value="F:metal ion binding"/>
    <property type="evidence" value="ECO:0007669"/>
    <property type="project" value="UniProtKB-KW"/>
</dbReference>
<dbReference type="InterPro" id="IPR027421">
    <property type="entry name" value="DNA_pol_lamdba_lyase_dom_sf"/>
</dbReference>
<dbReference type="EMBL" id="CAKKLH010000078">
    <property type="protein sequence ID" value="CAH0102240.1"/>
    <property type="molecule type" value="Genomic_DNA"/>
</dbReference>
<dbReference type="PRINTS" id="PR00871">
    <property type="entry name" value="DNAPOLXTDT"/>
</dbReference>
<keyword evidence="16" id="KW-0325">Glycoprotein</keyword>
<dbReference type="GO" id="GO:0006303">
    <property type="term" value="P:double-strand break repair via nonhomologous end joining"/>
    <property type="evidence" value="ECO:0007669"/>
    <property type="project" value="TreeGrafter"/>
</dbReference>
<dbReference type="Gene3D" id="3.30.210.10">
    <property type="entry name" value="DNA polymerase, thumb domain"/>
    <property type="match status" value="1"/>
</dbReference>
<dbReference type="CDD" id="cd00027">
    <property type="entry name" value="BRCT"/>
    <property type="match status" value="1"/>
</dbReference>
<dbReference type="Gene3D" id="1.10.150.110">
    <property type="entry name" value="DNA polymerase beta, N-terminal domain-like"/>
    <property type="match status" value="1"/>
</dbReference>
<organism evidence="22 23">
    <name type="scientific">Daphnia galeata</name>
    <dbReference type="NCBI Taxonomy" id="27404"/>
    <lineage>
        <taxon>Eukaryota</taxon>
        <taxon>Metazoa</taxon>
        <taxon>Ecdysozoa</taxon>
        <taxon>Arthropoda</taxon>
        <taxon>Crustacea</taxon>
        <taxon>Branchiopoda</taxon>
        <taxon>Diplostraca</taxon>
        <taxon>Cladocera</taxon>
        <taxon>Anomopoda</taxon>
        <taxon>Daphniidae</taxon>
        <taxon>Daphnia</taxon>
    </lineage>
</organism>
<keyword evidence="17" id="KW-0539">Nucleus</keyword>
<keyword evidence="13 19" id="KW-1133">Transmembrane helix</keyword>
<evidence type="ECO:0000256" key="8">
    <source>
        <dbReference type="ARBA" id="ARBA00022692"/>
    </source>
</evidence>
<dbReference type="Gene3D" id="3.30.460.10">
    <property type="entry name" value="Beta Polymerase, domain 2"/>
    <property type="match status" value="1"/>
</dbReference>
<comment type="subcellular location">
    <subcellularLocation>
        <location evidence="3">Golgi apparatus membrane</location>
        <topology evidence="3">Single-pass type II membrane protein</topology>
    </subcellularLocation>
    <subcellularLocation>
        <location evidence="2">Nucleus</location>
    </subcellularLocation>
</comment>
<dbReference type="PANTHER" id="PTHR11276:SF40">
    <property type="entry name" value="BRCT DOMAIN-CONTAINING PROTEIN"/>
    <property type="match status" value="1"/>
</dbReference>
<gene>
    <name evidence="22" type="ORF">DGAL_LOCUS4631</name>
</gene>
<keyword evidence="20" id="KW-0732">Signal</keyword>
<keyword evidence="7" id="KW-0808">Transferase</keyword>
<evidence type="ECO:0000313" key="23">
    <source>
        <dbReference type="Proteomes" id="UP000789390"/>
    </source>
</evidence>
<keyword evidence="9" id="KW-0548">Nucleotidyltransferase</keyword>
<reference evidence="22" key="1">
    <citation type="submission" date="2021-11" db="EMBL/GenBank/DDBJ databases">
        <authorList>
            <person name="Schell T."/>
        </authorList>
    </citation>
    <scope>NUCLEOTIDE SEQUENCE</scope>
    <source>
        <strain evidence="22">M5</strain>
    </source>
</reference>
<evidence type="ECO:0000256" key="17">
    <source>
        <dbReference type="ARBA" id="ARBA00023242"/>
    </source>
</evidence>
<dbReference type="Pfam" id="PF10391">
    <property type="entry name" value="DNA_pol_lambd_f"/>
    <property type="match status" value="1"/>
</dbReference>
<feature type="transmembrane region" description="Helical" evidence="19">
    <location>
        <begin position="118"/>
        <end position="140"/>
    </location>
</feature>
<evidence type="ECO:0000313" key="22">
    <source>
        <dbReference type="EMBL" id="CAH0102240.1"/>
    </source>
</evidence>
<dbReference type="InterPro" id="IPR022312">
    <property type="entry name" value="DNA_pol_X"/>
</dbReference>
<dbReference type="InterPro" id="IPR029398">
    <property type="entry name" value="PolB_thumb"/>
</dbReference>
<evidence type="ECO:0000256" key="7">
    <source>
        <dbReference type="ARBA" id="ARBA00022679"/>
    </source>
</evidence>
<dbReference type="Gene3D" id="1.10.150.20">
    <property type="entry name" value="5' to 3' exonuclease, C-terminal subdomain"/>
    <property type="match status" value="1"/>
</dbReference>
<evidence type="ECO:0000256" key="12">
    <source>
        <dbReference type="ARBA" id="ARBA00022968"/>
    </source>
</evidence>
<dbReference type="PANTHER" id="PTHR11276">
    <property type="entry name" value="DNA POLYMERASE TYPE-X FAMILY MEMBER"/>
    <property type="match status" value="1"/>
</dbReference>
<evidence type="ECO:0000256" key="9">
    <source>
        <dbReference type="ARBA" id="ARBA00022695"/>
    </source>
</evidence>
<dbReference type="Pfam" id="PF01762">
    <property type="entry name" value="Galactosyl_T"/>
    <property type="match status" value="1"/>
</dbReference>
<feature type="chain" id="PRO_5035239110" description="BRCT domain-containing protein" evidence="20">
    <location>
        <begin position="26"/>
        <end position="1027"/>
    </location>
</feature>
<evidence type="ECO:0000256" key="16">
    <source>
        <dbReference type="ARBA" id="ARBA00023180"/>
    </source>
</evidence>
<feature type="signal peptide" evidence="20">
    <location>
        <begin position="1"/>
        <end position="25"/>
    </location>
</feature>
<dbReference type="InterPro" id="IPR001357">
    <property type="entry name" value="BRCT_dom"/>
</dbReference>
<dbReference type="InterPro" id="IPR037160">
    <property type="entry name" value="DNA_Pol_thumb_sf"/>
</dbReference>
<dbReference type="GO" id="GO:0003677">
    <property type="term" value="F:DNA binding"/>
    <property type="evidence" value="ECO:0007669"/>
    <property type="project" value="InterPro"/>
</dbReference>
<keyword evidence="6" id="KW-0328">Glycosyltransferase</keyword>
<comment type="cofactor">
    <cofactor evidence="1">
        <name>Mg(2+)</name>
        <dbReference type="ChEBI" id="CHEBI:18420"/>
    </cofactor>
</comment>
<dbReference type="AlphaFoldDB" id="A0A8J2RDB3"/>
<dbReference type="InterPro" id="IPR001726">
    <property type="entry name" value="TdT/Mu"/>
</dbReference>
<sequence>MVRRSSISFIHLVGLMMLISSSTSSETTILALEEKLHKLTEHFIQLKDIVETKHMQINAKNAQLEANYQNHKNIREVLENKVTQLEAKVTRLEATITTMRICRFSFCRIKSFTREDKIVVGALFIWALVVGLIIGLVVSLNANSSKYKKRSSAMKKSQNNNFDDFDIKLEKSPKEENPVVITSTLYEAGHKMPLNDAKKRQNNNFDDFHIKLKKSPEEENPVVITSTLYEAGHKMPLNDICPNQGEGMKLLILVMSSPQHASQRNTIRSTWGSVAFRRDIGLAFMLGISKTSLVNEHIERENRLYGDIIQGMFIDTYNNLTLKTISTLEWSWTHCSRVKFVLKTDDDVYIHTPVLLDILDRVKNRSQTIMGYFAKGWKPIRNTKSHYYISKSQFKENKFPNFHTGPAYVLTNDIVEQLYRAALNETFFKLEDVYITGMIANNQSNSNIQHLHYPQFLNSRPKKREMLNTCVMAKLAAVHEIRKEEIMYTSVKKRKSHDDDDDDSRPIKIVPTSYNGDKPPITVYILPDCIIPKRLDVMTKNVEKMGFTLSARMTARVTHVVSELESKEEVLKGKEFKKFRSWKGYILDAQWLAECVKCHSVVSESAFLLPSIPPPEKKAANDVSHSEEVPLYPIPGFDLKKFNECIPERKAVLNHQNKEIAEALDLLSEYWNISHQSKTDKLRALAFARAAAAVRCLPFKVTNSQQLQGIKDLGSGHALRVATQIVESGHCPEVEEKRNNKKFLSLKIFCKVYGVGPSIAEKWYAKGLRTTEDVKKIDLHDINNDMIIHGVAFYDDLNRPLLLAEAENAYKYITDLAKLILPSVVTSMNGGFRRGKSSGHDLDVLFSYPERKDGDYGLIAAVLDELNKKDLVVWSRAVRTDGPRKVIELDSSPLSSGSTNDHLPTMMIIFKYPLDDKFDEFERHDLSAERNLGAFQLANSPSRQWRAIRVDLVGSTNSQYPYAQVGWTGNKQYNRSLRKYAKECLNHSLSSTGLYDKRQNRWIAAQTEQDVFHHLKLTYREPQERNF</sequence>
<evidence type="ECO:0000256" key="14">
    <source>
        <dbReference type="ARBA" id="ARBA00023034"/>
    </source>
</evidence>
<keyword evidence="8 19" id="KW-0812">Transmembrane</keyword>
<feature type="domain" description="BRCT" evidence="21">
    <location>
        <begin position="521"/>
        <end position="609"/>
    </location>
</feature>
<evidence type="ECO:0000256" key="2">
    <source>
        <dbReference type="ARBA" id="ARBA00004123"/>
    </source>
</evidence>
<evidence type="ECO:0000256" key="18">
    <source>
        <dbReference type="SAM" id="Coils"/>
    </source>
</evidence>
<keyword evidence="18" id="KW-0175">Coiled coil</keyword>
<dbReference type="GO" id="GO:0016758">
    <property type="term" value="F:hexosyltransferase activity"/>
    <property type="evidence" value="ECO:0007669"/>
    <property type="project" value="InterPro"/>
</dbReference>
<feature type="coiled-coil region" evidence="18">
    <location>
        <begin position="47"/>
        <end position="95"/>
    </location>
</feature>
<dbReference type="PRINTS" id="PR00869">
    <property type="entry name" value="DNAPOLX"/>
</dbReference>
<dbReference type="InterPro" id="IPR043519">
    <property type="entry name" value="NT_sf"/>
</dbReference>
<dbReference type="InterPro" id="IPR002659">
    <property type="entry name" value="Glyco_trans_31"/>
</dbReference>
<dbReference type="InterPro" id="IPR019843">
    <property type="entry name" value="DNA_pol-X_BS"/>
</dbReference>
<evidence type="ECO:0000256" key="13">
    <source>
        <dbReference type="ARBA" id="ARBA00022989"/>
    </source>
</evidence>
<dbReference type="Pfam" id="PF14791">
    <property type="entry name" value="DNA_pol_B_thumb"/>
    <property type="match status" value="1"/>
</dbReference>
<evidence type="ECO:0000256" key="5">
    <source>
        <dbReference type="ARBA" id="ARBA00008661"/>
    </source>
</evidence>
<evidence type="ECO:0000256" key="10">
    <source>
        <dbReference type="ARBA" id="ARBA00022723"/>
    </source>
</evidence>
<evidence type="ECO:0000259" key="21">
    <source>
        <dbReference type="PROSITE" id="PS50172"/>
    </source>
</evidence>
<keyword evidence="23" id="KW-1185">Reference proteome</keyword>
<dbReference type="SMART" id="SM00483">
    <property type="entry name" value="POLXc"/>
    <property type="match status" value="1"/>
</dbReference>
<evidence type="ECO:0000256" key="1">
    <source>
        <dbReference type="ARBA" id="ARBA00001946"/>
    </source>
</evidence>
<comment type="caution">
    <text evidence="22">The sequence shown here is derived from an EMBL/GenBank/DDBJ whole genome shotgun (WGS) entry which is preliminary data.</text>
</comment>
<keyword evidence="15 19" id="KW-0472">Membrane</keyword>
<keyword evidence="14" id="KW-0333">Golgi apparatus</keyword>
<dbReference type="Gene3D" id="3.40.50.10190">
    <property type="entry name" value="BRCT domain"/>
    <property type="match status" value="1"/>
</dbReference>
<evidence type="ECO:0000256" key="4">
    <source>
        <dbReference type="ARBA" id="ARBA00008323"/>
    </source>
</evidence>